<dbReference type="PROSITE" id="PS51125">
    <property type="entry name" value="NHL"/>
    <property type="match status" value="2"/>
</dbReference>
<organism evidence="2">
    <name type="scientific">marine metagenome</name>
    <dbReference type="NCBI Taxonomy" id="408172"/>
    <lineage>
        <taxon>unclassified sequences</taxon>
        <taxon>metagenomes</taxon>
        <taxon>ecological metagenomes</taxon>
    </lineage>
</organism>
<dbReference type="CDD" id="cd05819">
    <property type="entry name" value="NHL"/>
    <property type="match status" value="1"/>
</dbReference>
<proteinExistence type="predicted"/>
<dbReference type="SUPFAM" id="SSF63829">
    <property type="entry name" value="Calcium-dependent phosphotriesterase"/>
    <property type="match status" value="1"/>
</dbReference>
<protein>
    <recommendedName>
        <fullName evidence="3">SMP-30/Gluconolactonase/LRE-like region domain-containing protein</fullName>
    </recommendedName>
</protein>
<dbReference type="GO" id="GO:0008270">
    <property type="term" value="F:zinc ion binding"/>
    <property type="evidence" value="ECO:0007669"/>
    <property type="project" value="UniProtKB-KW"/>
</dbReference>
<dbReference type="AlphaFoldDB" id="A0A382L9Y8"/>
<dbReference type="InterPro" id="IPR001258">
    <property type="entry name" value="NHL_repeat"/>
</dbReference>
<evidence type="ECO:0000313" key="2">
    <source>
        <dbReference type="EMBL" id="SVC33708.1"/>
    </source>
</evidence>
<gene>
    <name evidence="2" type="ORF">METZ01_LOCUS286562</name>
</gene>
<reference evidence="2" key="1">
    <citation type="submission" date="2018-05" db="EMBL/GenBank/DDBJ databases">
        <authorList>
            <person name="Lanie J.A."/>
            <person name="Ng W.-L."/>
            <person name="Kazmierczak K.M."/>
            <person name="Andrzejewski T.M."/>
            <person name="Davidsen T.M."/>
            <person name="Wayne K.J."/>
            <person name="Tettelin H."/>
            <person name="Glass J.I."/>
            <person name="Rusch D."/>
            <person name="Podicherti R."/>
            <person name="Tsui H.-C.T."/>
            <person name="Winkler M.E."/>
        </authorList>
    </citation>
    <scope>NUCLEOTIDE SEQUENCE</scope>
</reference>
<name>A0A382L9Y8_9ZZZZ</name>
<dbReference type="Pfam" id="PF01436">
    <property type="entry name" value="NHL"/>
    <property type="match status" value="1"/>
</dbReference>
<sequence>MKNTISKTKFKYIDTIGFTADVGGRGFHLPRDLAINSEEKVFVINRSGAMHTLGLRVSIMDVNHNYYGEFSKFGKNPGELYWPSSITFDTKDNVYITDEYTHSISVFEKDGNFLERWGKKGNKQGEVNSPSGIVCDQNNELFIVDIHNDRIQVMTTSGKFLREWGKKGNQDGEFNKPWGIALGNNNEILVADWRN</sequence>
<dbReference type="EMBL" id="UINC01085818">
    <property type="protein sequence ID" value="SVC33708.1"/>
    <property type="molecule type" value="Genomic_DNA"/>
</dbReference>
<feature type="non-terminal residue" evidence="2">
    <location>
        <position position="195"/>
    </location>
</feature>
<dbReference type="PANTHER" id="PTHR24104:SF25">
    <property type="entry name" value="PROTEIN LIN-41"/>
    <property type="match status" value="1"/>
</dbReference>
<dbReference type="InterPro" id="IPR050952">
    <property type="entry name" value="TRIM-NHL_E3_ligases"/>
</dbReference>
<dbReference type="Gene3D" id="2.120.10.30">
    <property type="entry name" value="TolB, C-terminal domain"/>
    <property type="match status" value="2"/>
</dbReference>
<dbReference type="Pfam" id="PF17170">
    <property type="entry name" value="DUF5128"/>
    <property type="match status" value="1"/>
</dbReference>
<accession>A0A382L9Y8</accession>
<keyword evidence="1" id="KW-0677">Repeat</keyword>
<evidence type="ECO:0008006" key="3">
    <source>
        <dbReference type="Google" id="ProtNLM"/>
    </source>
</evidence>
<evidence type="ECO:0000256" key="1">
    <source>
        <dbReference type="ARBA" id="ARBA00022737"/>
    </source>
</evidence>
<dbReference type="InterPro" id="IPR011042">
    <property type="entry name" value="6-blade_b-propeller_TolB-like"/>
</dbReference>
<dbReference type="PANTHER" id="PTHR24104">
    <property type="entry name" value="E3 UBIQUITIN-PROTEIN LIGASE NHLRC1-RELATED"/>
    <property type="match status" value="1"/>
</dbReference>